<dbReference type="InterPro" id="IPR001789">
    <property type="entry name" value="Sig_transdc_resp-reg_receiver"/>
</dbReference>
<sequence length="418" mass="46376">MKAVMTQLLASPPLGTVTIWRDASRHHEEGPTLTPLMSVLEEHGYSVNVLKTESEVLQAVLESVPALLVIYLQTSGEQGYEFCRILRRLPRTSTLPVVFVGIRDQSSELVSALRCGGNEYLQLPVNREECWLRLERHLRTVKLVQSLEADMASLHQKVWSYNHILRQQEEQQISLAKENQALQRLAFTDGLTQLANRRSFNENIVRMWQQAKDNAQPISLLLCDIDYFKRYNDTYGHQAGDVCLQAVSDALVRGAHRRHDQVARYGGEEFAILLPATDSKGAQQVALAVQSELARAQVPHSASLVKQHVSLSIGVCTLEPVAGEALTTDSEHEVLIHGADEALYTAKLRGRDRIVVNSPEGLISIVPTHCHYSGPAEPVRQPTKLMLNTVLQTIQTTAEADAASSEFSVRGLSSPLAQ</sequence>
<feature type="domain" description="GGDEF" evidence="3">
    <location>
        <begin position="216"/>
        <end position="359"/>
    </location>
</feature>
<dbReference type="InterPro" id="IPR043128">
    <property type="entry name" value="Rev_trsase/Diguanyl_cyclase"/>
</dbReference>
<reference evidence="4 5" key="1">
    <citation type="submission" date="2015-09" db="EMBL/GenBank/DDBJ databases">
        <title>Identification and resolution of microdiversity through metagenomic sequencing of parallel consortia.</title>
        <authorList>
            <person name="Nelson W.C."/>
            <person name="Romine M.F."/>
            <person name="Lindemann S.R."/>
        </authorList>
    </citation>
    <scope>NUCLEOTIDE SEQUENCE [LARGE SCALE GENOMIC DNA]</scope>
    <source>
        <strain evidence="4">Ana</strain>
    </source>
</reference>
<dbReference type="EMBL" id="LJZR01000024">
    <property type="protein sequence ID" value="KPQ34034.1"/>
    <property type="molecule type" value="Genomic_DNA"/>
</dbReference>
<dbReference type="Proteomes" id="UP000050465">
    <property type="component" value="Unassembled WGS sequence"/>
</dbReference>
<dbReference type="GO" id="GO:0052621">
    <property type="term" value="F:diguanylate cyclase activity"/>
    <property type="evidence" value="ECO:0007669"/>
    <property type="project" value="TreeGrafter"/>
</dbReference>
<comment type="caution">
    <text evidence="4">The sequence shown here is derived from an EMBL/GenBank/DDBJ whole genome shotgun (WGS) entry which is preliminary data.</text>
</comment>
<dbReference type="Gene3D" id="3.40.50.2300">
    <property type="match status" value="1"/>
</dbReference>
<accession>A0A0N8KML0</accession>
<dbReference type="SUPFAM" id="SSF55073">
    <property type="entry name" value="Nucleotide cyclase"/>
    <property type="match status" value="1"/>
</dbReference>
<dbReference type="PANTHER" id="PTHR45138">
    <property type="entry name" value="REGULATORY COMPONENTS OF SENSORY TRANSDUCTION SYSTEM"/>
    <property type="match status" value="1"/>
</dbReference>
<dbReference type="GO" id="GO:0005886">
    <property type="term" value="C:plasma membrane"/>
    <property type="evidence" value="ECO:0007669"/>
    <property type="project" value="TreeGrafter"/>
</dbReference>
<dbReference type="GO" id="GO:0043709">
    <property type="term" value="P:cell adhesion involved in single-species biofilm formation"/>
    <property type="evidence" value="ECO:0007669"/>
    <property type="project" value="TreeGrafter"/>
</dbReference>
<dbReference type="InterPro" id="IPR029787">
    <property type="entry name" value="Nucleotide_cyclase"/>
</dbReference>
<comment type="caution">
    <text evidence="1">Lacks conserved residue(s) required for the propagation of feature annotation.</text>
</comment>
<name>A0A0N8KML0_9CYAN</name>
<proteinExistence type="predicted"/>
<dbReference type="Pfam" id="PF00072">
    <property type="entry name" value="Response_reg"/>
    <property type="match status" value="1"/>
</dbReference>
<dbReference type="InterPro" id="IPR000160">
    <property type="entry name" value="GGDEF_dom"/>
</dbReference>
<dbReference type="NCBIfam" id="TIGR00254">
    <property type="entry name" value="GGDEF"/>
    <property type="match status" value="1"/>
</dbReference>
<dbReference type="SMART" id="SM00267">
    <property type="entry name" value="GGDEF"/>
    <property type="match status" value="1"/>
</dbReference>
<dbReference type="InterPro" id="IPR050469">
    <property type="entry name" value="Diguanylate_Cyclase"/>
</dbReference>
<dbReference type="Gene3D" id="3.30.70.270">
    <property type="match status" value="1"/>
</dbReference>
<organism evidence="4 5">
    <name type="scientific">Phormidesmis priestleyi Ana</name>
    <dbReference type="NCBI Taxonomy" id="1666911"/>
    <lineage>
        <taxon>Bacteria</taxon>
        <taxon>Bacillati</taxon>
        <taxon>Cyanobacteriota</taxon>
        <taxon>Cyanophyceae</taxon>
        <taxon>Leptolyngbyales</taxon>
        <taxon>Leptolyngbyaceae</taxon>
        <taxon>Phormidesmis</taxon>
    </lineage>
</organism>
<dbReference type="STRING" id="1666911.HLUCCA11_16555"/>
<evidence type="ECO:0000256" key="1">
    <source>
        <dbReference type="PROSITE-ProRule" id="PRU00169"/>
    </source>
</evidence>
<dbReference type="PANTHER" id="PTHR45138:SF9">
    <property type="entry name" value="DIGUANYLATE CYCLASE DGCM-RELATED"/>
    <property type="match status" value="1"/>
</dbReference>
<dbReference type="GO" id="GO:1902201">
    <property type="term" value="P:negative regulation of bacterial-type flagellum-dependent cell motility"/>
    <property type="evidence" value="ECO:0007669"/>
    <property type="project" value="TreeGrafter"/>
</dbReference>
<evidence type="ECO:0000259" key="2">
    <source>
        <dbReference type="PROSITE" id="PS50110"/>
    </source>
</evidence>
<dbReference type="InterPro" id="IPR011006">
    <property type="entry name" value="CheY-like_superfamily"/>
</dbReference>
<protein>
    <submittedName>
        <fullName evidence="4">Diguanylate cyclase (GGDEF) domain</fullName>
    </submittedName>
</protein>
<evidence type="ECO:0000313" key="4">
    <source>
        <dbReference type="EMBL" id="KPQ34034.1"/>
    </source>
</evidence>
<dbReference type="CDD" id="cd01949">
    <property type="entry name" value="GGDEF"/>
    <property type="match status" value="1"/>
</dbReference>
<dbReference type="PATRIC" id="fig|1666911.3.peg.1020"/>
<dbReference type="SUPFAM" id="SSF52172">
    <property type="entry name" value="CheY-like"/>
    <property type="match status" value="1"/>
</dbReference>
<dbReference type="Pfam" id="PF00990">
    <property type="entry name" value="GGDEF"/>
    <property type="match status" value="1"/>
</dbReference>
<feature type="domain" description="Response regulatory" evidence="2">
    <location>
        <begin position="22"/>
        <end position="138"/>
    </location>
</feature>
<gene>
    <name evidence="4" type="ORF">HLUCCA11_16555</name>
</gene>
<dbReference type="FunFam" id="3.30.70.270:FF:000001">
    <property type="entry name" value="Diguanylate cyclase domain protein"/>
    <property type="match status" value="1"/>
</dbReference>
<evidence type="ECO:0000313" key="5">
    <source>
        <dbReference type="Proteomes" id="UP000050465"/>
    </source>
</evidence>
<dbReference type="GO" id="GO:0000160">
    <property type="term" value="P:phosphorelay signal transduction system"/>
    <property type="evidence" value="ECO:0007669"/>
    <property type="project" value="InterPro"/>
</dbReference>
<dbReference type="PROSITE" id="PS50110">
    <property type="entry name" value="RESPONSE_REGULATORY"/>
    <property type="match status" value="1"/>
</dbReference>
<dbReference type="PROSITE" id="PS50887">
    <property type="entry name" value="GGDEF"/>
    <property type="match status" value="1"/>
</dbReference>
<evidence type="ECO:0000259" key="3">
    <source>
        <dbReference type="PROSITE" id="PS50887"/>
    </source>
</evidence>
<dbReference type="AlphaFoldDB" id="A0A0N8KML0"/>